<feature type="signal peptide" evidence="1">
    <location>
        <begin position="1"/>
        <end position="22"/>
    </location>
</feature>
<gene>
    <name evidence="2" type="ORF">LTR36_007712</name>
</gene>
<feature type="chain" id="PRO_5043395744" evidence="1">
    <location>
        <begin position="23"/>
        <end position="350"/>
    </location>
</feature>
<evidence type="ECO:0000313" key="3">
    <source>
        <dbReference type="Proteomes" id="UP001324427"/>
    </source>
</evidence>
<sequence length="350" mass="39885">MHLSQTLCIGFAVFTVVGFGTAKKPIGSEVAFLDNRISTFPVATPIADLLPPTTIFDNTGIVEETAHHVVFESKRVLNWCRHYLHNGRIRASDLTWSPEVGQQFAELNSLCTKLVPLQFLDHYCDFDVTEHEVSLANKTMNQYHETKTLAAGEFLMFHASELQQKAHSVSTVFENYRLCVDIFARLHSISYDLHRMCIRDTGEQCWSTSELRKHSRSHADGGWSKDPYQQALQHQQHHFAYALNELHSKLWVYRDRVGERLTTLQRDFDVRISNVILTLGLDHTLEPGPVSQLIVTTLERGQRRTPVEPIEPVALLPDNSLEHEQRDPFQEPKLGHVSGLSALVAWAGWR</sequence>
<accession>A0AAV9JU66</accession>
<proteinExistence type="predicted"/>
<dbReference type="Proteomes" id="UP001324427">
    <property type="component" value="Unassembled WGS sequence"/>
</dbReference>
<keyword evidence="1" id="KW-0732">Signal</keyword>
<organism evidence="2 3">
    <name type="scientific">Oleoguttula mirabilis</name>
    <dbReference type="NCBI Taxonomy" id="1507867"/>
    <lineage>
        <taxon>Eukaryota</taxon>
        <taxon>Fungi</taxon>
        <taxon>Dikarya</taxon>
        <taxon>Ascomycota</taxon>
        <taxon>Pezizomycotina</taxon>
        <taxon>Dothideomycetes</taxon>
        <taxon>Dothideomycetidae</taxon>
        <taxon>Mycosphaerellales</taxon>
        <taxon>Teratosphaeriaceae</taxon>
        <taxon>Oleoguttula</taxon>
    </lineage>
</organism>
<protein>
    <submittedName>
        <fullName evidence="2">Uncharacterized protein</fullName>
    </submittedName>
</protein>
<dbReference type="AlphaFoldDB" id="A0AAV9JU66"/>
<name>A0AAV9JU66_9PEZI</name>
<evidence type="ECO:0000256" key="1">
    <source>
        <dbReference type="SAM" id="SignalP"/>
    </source>
</evidence>
<reference evidence="2 3" key="1">
    <citation type="submission" date="2021-11" db="EMBL/GenBank/DDBJ databases">
        <title>Black yeast isolated from Biological Soil Crust.</title>
        <authorList>
            <person name="Kurbessoian T."/>
        </authorList>
    </citation>
    <scope>NUCLEOTIDE SEQUENCE [LARGE SCALE GENOMIC DNA]</scope>
    <source>
        <strain evidence="2 3">CCFEE 5522</strain>
    </source>
</reference>
<keyword evidence="3" id="KW-1185">Reference proteome</keyword>
<evidence type="ECO:0000313" key="2">
    <source>
        <dbReference type="EMBL" id="KAK4549253.1"/>
    </source>
</evidence>
<dbReference type="EMBL" id="JAVFHQ010000005">
    <property type="protein sequence ID" value="KAK4549253.1"/>
    <property type="molecule type" value="Genomic_DNA"/>
</dbReference>
<comment type="caution">
    <text evidence="2">The sequence shown here is derived from an EMBL/GenBank/DDBJ whole genome shotgun (WGS) entry which is preliminary data.</text>
</comment>